<keyword evidence="2" id="KW-0812">Transmembrane</keyword>
<dbReference type="InterPro" id="IPR011993">
    <property type="entry name" value="PH-like_dom_sf"/>
</dbReference>
<dbReference type="PROSITE" id="PS51778">
    <property type="entry name" value="VAST"/>
    <property type="match status" value="1"/>
</dbReference>
<feature type="non-terminal residue" evidence="7">
    <location>
        <position position="357"/>
    </location>
</feature>
<evidence type="ECO:0000256" key="3">
    <source>
        <dbReference type="ARBA" id="ARBA00022989"/>
    </source>
</evidence>
<evidence type="ECO:0000259" key="6">
    <source>
        <dbReference type="PROSITE" id="PS51778"/>
    </source>
</evidence>
<comment type="subcellular location">
    <subcellularLocation>
        <location evidence="1">Membrane</location>
        <topology evidence="1">Single-pass membrane protein</topology>
    </subcellularLocation>
</comment>
<dbReference type="PANTHER" id="PTHR46296:SF8">
    <property type="entry name" value="OS06G0297800 PROTEIN"/>
    <property type="match status" value="1"/>
</dbReference>
<keyword evidence="4" id="KW-0472">Membrane</keyword>
<organism evidence="7 8">
    <name type="scientific">Genlisea aurea</name>
    <dbReference type="NCBI Taxonomy" id="192259"/>
    <lineage>
        <taxon>Eukaryota</taxon>
        <taxon>Viridiplantae</taxon>
        <taxon>Streptophyta</taxon>
        <taxon>Embryophyta</taxon>
        <taxon>Tracheophyta</taxon>
        <taxon>Spermatophyta</taxon>
        <taxon>Magnoliopsida</taxon>
        <taxon>eudicotyledons</taxon>
        <taxon>Gunneridae</taxon>
        <taxon>Pentapetalae</taxon>
        <taxon>asterids</taxon>
        <taxon>lamiids</taxon>
        <taxon>Lamiales</taxon>
        <taxon>Lentibulariaceae</taxon>
        <taxon>Genlisea</taxon>
    </lineage>
</organism>
<dbReference type="Gene3D" id="2.30.29.30">
    <property type="entry name" value="Pleckstrin-homology domain (PH domain)/Phosphotyrosine-binding domain (PTB)"/>
    <property type="match status" value="1"/>
</dbReference>
<evidence type="ECO:0000256" key="5">
    <source>
        <dbReference type="SAM" id="MobiDB-lite"/>
    </source>
</evidence>
<dbReference type="InterPro" id="IPR031968">
    <property type="entry name" value="VASt"/>
</dbReference>
<evidence type="ECO:0000256" key="2">
    <source>
        <dbReference type="ARBA" id="ARBA00022692"/>
    </source>
</evidence>
<protein>
    <recommendedName>
        <fullName evidence="6">VASt domain-containing protein</fullName>
    </recommendedName>
</protein>
<dbReference type="AlphaFoldDB" id="S8C178"/>
<dbReference type="Pfam" id="PF02893">
    <property type="entry name" value="GRAM"/>
    <property type="match status" value="1"/>
</dbReference>
<dbReference type="PANTHER" id="PTHR46296">
    <property type="entry name" value="BNAA05G37250D PROTEIN"/>
    <property type="match status" value="1"/>
</dbReference>
<proteinExistence type="predicted"/>
<evidence type="ECO:0000256" key="1">
    <source>
        <dbReference type="ARBA" id="ARBA00004167"/>
    </source>
</evidence>
<name>S8C178_9LAMI</name>
<dbReference type="EMBL" id="AUSU01009429">
    <property type="protein sequence ID" value="EPS58216.1"/>
    <property type="molecule type" value="Genomic_DNA"/>
</dbReference>
<comment type="caution">
    <text evidence="7">The sequence shown here is derived from an EMBL/GenBank/DDBJ whole genome shotgun (WGS) entry which is preliminary data.</text>
</comment>
<evidence type="ECO:0000313" key="7">
    <source>
        <dbReference type="EMBL" id="EPS58216.1"/>
    </source>
</evidence>
<feature type="compositionally biased region" description="Acidic residues" evidence="5">
    <location>
        <begin position="146"/>
        <end position="164"/>
    </location>
</feature>
<dbReference type="Proteomes" id="UP000015453">
    <property type="component" value="Unassembled WGS sequence"/>
</dbReference>
<dbReference type="OrthoDB" id="2162691at2759"/>
<feature type="domain" description="VASt" evidence="6">
    <location>
        <begin position="187"/>
        <end position="357"/>
    </location>
</feature>
<keyword evidence="8" id="KW-1185">Reference proteome</keyword>
<sequence length="357" mass="41183">IKLRSPQTNSAFQKLFGLPPEEFLINNFTCHLKRKMPLQGRLFLSTRIVGFHADLFGRKTHFFFLWEDIEDIHATPPTLSSMGIPIIIMILRPGRGFDARHGAKKQDAEGRLNFHFHSFVSFNVAKRTIMTLWKTRASIPEQKDAVEEEYEVQSGDDDDDESCEDLDAKSIQTDETTTDFLGADDVTMSPLCSFTVSLPMTFLMELFNGGDIEQRVMEKSGCIDYTHGEWQQIDGIHQRQVHYTFDKLMRKRCQGQVTSIQQKTPISDARSWIIQEASSLRRIPLSECITVHLRYEMEDLASNSVGRCCCSMKVKLGISWVKHLSHYKKMGKRIKSMMKKRIKVMMRLLEKEFASRT</sequence>
<evidence type="ECO:0000313" key="8">
    <source>
        <dbReference type="Proteomes" id="UP000015453"/>
    </source>
</evidence>
<accession>S8C178</accession>
<keyword evidence="3" id="KW-1133">Transmembrane helix</keyword>
<dbReference type="InterPro" id="IPR004182">
    <property type="entry name" value="GRAM"/>
</dbReference>
<dbReference type="InterPro" id="IPR044511">
    <property type="entry name" value="At1g03370/At5g50170-like"/>
</dbReference>
<feature type="non-terminal residue" evidence="7">
    <location>
        <position position="1"/>
    </location>
</feature>
<evidence type="ECO:0000256" key="4">
    <source>
        <dbReference type="ARBA" id="ARBA00023136"/>
    </source>
</evidence>
<feature type="region of interest" description="Disordered" evidence="5">
    <location>
        <begin position="144"/>
        <end position="164"/>
    </location>
</feature>
<dbReference type="GO" id="GO:0016020">
    <property type="term" value="C:membrane"/>
    <property type="evidence" value="ECO:0007669"/>
    <property type="project" value="UniProtKB-SubCell"/>
</dbReference>
<reference evidence="7 8" key="1">
    <citation type="journal article" date="2013" name="BMC Genomics">
        <title>The miniature genome of a carnivorous plant Genlisea aurea contains a low number of genes and short non-coding sequences.</title>
        <authorList>
            <person name="Leushkin E.V."/>
            <person name="Sutormin R.A."/>
            <person name="Nabieva E.R."/>
            <person name="Penin A.A."/>
            <person name="Kondrashov A.S."/>
            <person name="Logacheva M.D."/>
        </authorList>
    </citation>
    <scope>NUCLEOTIDE SEQUENCE [LARGE SCALE GENOMIC DNA]</scope>
</reference>
<dbReference type="Pfam" id="PF16016">
    <property type="entry name" value="VASt"/>
    <property type="match status" value="1"/>
</dbReference>
<dbReference type="SMART" id="SM00568">
    <property type="entry name" value="GRAM"/>
    <property type="match status" value="1"/>
</dbReference>
<gene>
    <name evidence="7" type="ORF">M569_16599</name>
</gene>